<keyword evidence="2" id="KW-1185">Reference proteome</keyword>
<name>A0ABN1AXB4_9LACT</name>
<dbReference type="RefSeq" id="WP_346024760.1">
    <property type="nucleotide sequence ID" value="NZ_BAAADA010000114.1"/>
</dbReference>
<sequence length="55" mass="6359">MIFKNAMSFKGKIKQVAKDKGITTQQIQQSYLIEVFLRNWLNQTTEITSLLKVAI</sequence>
<organism evidence="1 2">
    <name type="scientific">Alkalibacterium indicireducens</name>
    <dbReference type="NCBI Taxonomy" id="398758"/>
    <lineage>
        <taxon>Bacteria</taxon>
        <taxon>Bacillati</taxon>
        <taxon>Bacillota</taxon>
        <taxon>Bacilli</taxon>
        <taxon>Lactobacillales</taxon>
        <taxon>Carnobacteriaceae</taxon>
        <taxon>Alkalibacterium</taxon>
    </lineage>
</organism>
<protein>
    <submittedName>
        <fullName evidence="1">Uncharacterized protein</fullName>
    </submittedName>
</protein>
<comment type="caution">
    <text evidence="1">The sequence shown here is derived from an EMBL/GenBank/DDBJ whole genome shotgun (WGS) entry which is preliminary data.</text>
</comment>
<evidence type="ECO:0000313" key="2">
    <source>
        <dbReference type="Proteomes" id="UP001410648"/>
    </source>
</evidence>
<evidence type="ECO:0000313" key="1">
    <source>
        <dbReference type="EMBL" id="GAA0485828.1"/>
    </source>
</evidence>
<gene>
    <name evidence="1" type="ORF">GCM10008936_13370</name>
</gene>
<reference evidence="1 2" key="1">
    <citation type="journal article" date="2019" name="Int. J. Syst. Evol. Microbiol.">
        <title>The Global Catalogue of Microorganisms (GCM) 10K type strain sequencing project: providing services to taxonomists for standard genome sequencing and annotation.</title>
        <authorList>
            <consortium name="The Broad Institute Genomics Platform"/>
            <consortium name="The Broad Institute Genome Sequencing Center for Infectious Disease"/>
            <person name="Wu L."/>
            <person name="Ma J."/>
        </authorList>
    </citation>
    <scope>NUCLEOTIDE SEQUENCE [LARGE SCALE GENOMIC DNA]</scope>
    <source>
        <strain evidence="1 2">JCM 14232</strain>
    </source>
</reference>
<dbReference type="EMBL" id="BAAADA010000114">
    <property type="protein sequence ID" value="GAA0485828.1"/>
    <property type="molecule type" value="Genomic_DNA"/>
</dbReference>
<accession>A0ABN1AXB4</accession>
<dbReference type="Proteomes" id="UP001410648">
    <property type="component" value="Unassembled WGS sequence"/>
</dbReference>
<proteinExistence type="predicted"/>